<dbReference type="PANTHER" id="PTHR42877:SF10">
    <property type="entry name" value="L-ORNITHINE N(5)-OXYGENASE"/>
    <property type="match status" value="1"/>
</dbReference>
<dbReference type="GO" id="GO:0004499">
    <property type="term" value="F:N,N-dimethylaniline monooxygenase activity"/>
    <property type="evidence" value="ECO:0007669"/>
    <property type="project" value="InterPro"/>
</dbReference>
<evidence type="ECO:0000256" key="3">
    <source>
        <dbReference type="ARBA" id="ARBA00022827"/>
    </source>
</evidence>
<evidence type="ECO:0000256" key="4">
    <source>
        <dbReference type="ARBA" id="ARBA00023002"/>
    </source>
</evidence>
<dbReference type="Gene3D" id="3.50.50.60">
    <property type="entry name" value="FAD/NAD(P)-binding domain"/>
    <property type="match status" value="3"/>
</dbReference>
<dbReference type="Pfam" id="PF00743">
    <property type="entry name" value="FMO-like"/>
    <property type="match status" value="1"/>
</dbReference>
<dbReference type="Pfam" id="PF13450">
    <property type="entry name" value="NAD_binding_8"/>
    <property type="match status" value="1"/>
</dbReference>
<sequence>MTLKGTNPETIHRVNGYGKDSYTYIPVVVVGGGESGIAMGCRLKQKLGFDQFRIYDRQSGVGGTWWINRYPGVACDIPSILYSFSFAQNPNWTSFFPPGPEMQRYLGDVCAKFQIEDKIQCNVDVEYCRWLEEEKLWEVELKHLVPGVGDLGAKARQALIDRDGPQAVVVGRETVRCKVLVSAVGGLVEPRSWPENIPGIEDFKGPVFHSARWEEHHDFKDKDIIVMGTGCSAAQLVPKLTKEPYNAKSVTQLMRSPPWVSPRTVPPGGNEAFAKYAPKLFNNVPGLQNALRKVVAAVVEYDFRYFRGDDFAAKERARYEERLRRHIKKTTPEKYHEILTPNYGVGCKRRIFDATWYPGLNDPKIEVTTQPLTHVHEHTVTIGPGRTYPDPKDTSSKAPMDKKEIPADMIIMANGFDTTVWLHPLVVKGRNGVDLLQQMQDRGGPQLYQGTAMDEFPNFFAIFGPNTATGHTSVILATENMVNYSLKFIKGILNGDIEQAEIKKEAEIDYTTKLQKKLKTMVWQSGGCHSWYFMENGWNPTVYPWSQIRFTYRCMFPRWRDWNIKYTTKGLWKLRLQAIFRLLAITSTIAVLLKMRSMGLDSLESIKSVAGFALQMGVARGISSLKSVQASLQA</sequence>
<dbReference type="InterPro" id="IPR051209">
    <property type="entry name" value="FAD-bind_Monooxygenase_sf"/>
</dbReference>
<evidence type="ECO:0000256" key="1">
    <source>
        <dbReference type="ARBA" id="ARBA00010139"/>
    </source>
</evidence>
<dbReference type="OrthoDB" id="3971593at2759"/>
<dbReference type="AlphaFoldDB" id="A0A6A6WG52"/>
<name>A0A6A6WG52_9PEZI</name>
<evidence type="ECO:0000313" key="6">
    <source>
        <dbReference type="EMBL" id="KAF2761812.1"/>
    </source>
</evidence>
<keyword evidence="3" id="KW-0274">FAD</keyword>
<dbReference type="EMBL" id="ML996566">
    <property type="protein sequence ID" value="KAF2761812.1"/>
    <property type="molecule type" value="Genomic_DNA"/>
</dbReference>
<dbReference type="InterPro" id="IPR020946">
    <property type="entry name" value="Flavin_mOase-like"/>
</dbReference>
<feature type="region of interest" description="Disordered" evidence="5">
    <location>
        <begin position="380"/>
        <end position="400"/>
    </location>
</feature>
<dbReference type="PANTHER" id="PTHR42877">
    <property type="entry name" value="L-ORNITHINE N(5)-MONOOXYGENASE-RELATED"/>
    <property type="match status" value="1"/>
</dbReference>
<dbReference type="InterPro" id="IPR036188">
    <property type="entry name" value="FAD/NAD-bd_sf"/>
</dbReference>
<keyword evidence="7" id="KW-1185">Reference proteome</keyword>
<dbReference type="GO" id="GO:0050660">
    <property type="term" value="F:flavin adenine dinucleotide binding"/>
    <property type="evidence" value="ECO:0007669"/>
    <property type="project" value="InterPro"/>
</dbReference>
<dbReference type="Proteomes" id="UP000799437">
    <property type="component" value="Unassembled WGS sequence"/>
</dbReference>
<evidence type="ECO:0000313" key="7">
    <source>
        <dbReference type="Proteomes" id="UP000799437"/>
    </source>
</evidence>
<dbReference type="GO" id="GO:0050661">
    <property type="term" value="F:NADP binding"/>
    <property type="evidence" value="ECO:0007669"/>
    <property type="project" value="InterPro"/>
</dbReference>
<evidence type="ECO:0000256" key="5">
    <source>
        <dbReference type="SAM" id="MobiDB-lite"/>
    </source>
</evidence>
<evidence type="ECO:0000256" key="2">
    <source>
        <dbReference type="ARBA" id="ARBA00022630"/>
    </source>
</evidence>
<keyword evidence="4" id="KW-0560">Oxidoreductase</keyword>
<proteinExistence type="inferred from homology"/>
<reference evidence="6" key="1">
    <citation type="journal article" date="2020" name="Stud. Mycol.">
        <title>101 Dothideomycetes genomes: a test case for predicting lifestyles and emergence of pathogens.</title>
        <authorList>
            <person name="Haridas S."/>
            <person name="Albert R."/>
            <person name="Binder M."/>
            <person name="Bloem J."/>
            <person name="Labutti K."/>
            <person name="Salamov A."/>
            <person name="Andreopoulos B."/>
            <person name="Baker S."/>
            <person name="Barry K."/>
            <person name="Bills G."/>
            <person name="Bluhm B."/>
            <person name="Cannon C."/>
            <person name="Castanera R."/>
            <person name="Culley D."/>
            <person name="Daum C."/>
            <person name="Ezra D."/>
            <person name="Gonzalez J."/>
            <person name="Henrissat B."/>
            <person name="Kuo A."/>
            <person name="Liang C."/>
            <person name="Lipzen A."/>
            <person name="Lutzoni F."/>
            <person name="Magnuson J."/>
            <person name="Mondo S."/>
            <person name="Nolan M."/>
            <person name="Ohm R."/>
            <person name="Pangilinan J."/>
            <person name="Park H.-J."/>
            <person name="Ramirez L."/>
            <person name="Alfaro M."/>
            <person name="Sun H."/>
            <person name="Tritt A."/>
            <person name="Yoshinaga Y."/>
            <person name="Zwiers L.-H."/>
            <person name="Turgeon B."/>
            <person name="Goodwin S."/>
            <person name="Spatafora J."/>
            <person name="Crous P."/>
            <person name="Grigoriev I."/>
        </authorList>
    </citation>
    <scope>NUCLEOTIDE SEQUENCE</scope>
    <source>
        <strain evidence="6">CBS 121739</strain>
    </source>
</reference>
<accession>A0A6A6WG52</accession>
<dbReference type="SUPFAM" id="SSF51905">
    <property type="entry name" value="FAD/NAD(P)-binding domain"/>
    <property type="match status" value="2"/>
</dbReference>
<protein>
    <submittedName>
        <fullName evidence="6">FAD/NAD(P)-binding domain-containing protein</fullName>
    </submittedName>
</protein>
<comment type="similarity">
    <text evidence="1">Belongs to the FAD-binding monooxygenase family.</text>
</comment>
<dbReference type="RefSeq" id="XP_033604263.1">
    <property type="nucleotide sequence ID" value="XM_033742617.1"/>
</dbReference>
<organism evidence="6 7">
    <name type="scientific">Pseudovirgaria hyperparasitica</name>
    <dbReference type="NCBI Taxonomy" id="470096"/>
    <lineage>
        <taxon>Eukaryota</taxon>
        <taxon>Fungi</taxon>
        <taxon>Dikarya</taxon>
        <taxon>Ascomycota</taxon>
        <taxon>Pezizomycotina</taxon>
        <taxon>Dothideomycetes</taxon>
        <taxon>Dothideomycetes incertae sedis</taxon>
        <taxon>Acrospermales</taxon>
        <taxon>Acrospermaceae</taxon>
        <taxon>Pseudovirgaria</taxon>
    </lineage>
</organism>
<keyword evidence="2" id="KW-0285">Flavoprotein</keyword>
<feature type="compositionally biased region" description="Basic and acidic residues" evidence="5">
    <location>
        <begin position="389"/>
        <end position="400"/>
    </location>
</feature>
<dbReference type="GeneID" id="54483671"/>
<gene>
    <name evidence="6" type="ORF">EJ05DRAFT_460636</name>
</gene>